<feature type="compositionally biased region" description="Basic and acidic residues" evidence="2">
    <location>
        <begin position="70"/>
        <end position="82"/>
    </location>
</feature>
<evidence type="ECO:0000256" key="1">
    <source>
        <dbReference type="SAM" id="Coils"/>
    </source>
</evidence>
<evidence type="ECO:0000313" key="3">
    <source>
        <dbReference type="EMBL" id="CCA20910.1"/>
    </source>
</evidence>
<proteinExistence type="predicted"/>
<evidence type="ECO:0000256" key="2">
    <source>
        <dbReference type="SAM" id="MobiDB-lite"/>
    </source>
</evidence>
<feature type="coiled-coil region" evidence="1">
    <location>
        <begin position="138"/>
        <end position="207"/>
    </location>
</feature>
<organism evidence="3">
    <name type="scientific">Albugo laibachii Nc14</name>
    <dbReference type="NCBI Taxonomy" id="890382"/>
    <lineage>
        <taxon>Eukaryota</taxon>
        <taxon>Sar</taxon>
        <taxon>Stramenopiles</taxon>
        <taxon>Oomycota</taxon>
        <taxon>Peronosporomycetes</taxon>
        <taxon>Albuginales</taxon>
        <taxon>Albuginaceae</taxon>
        <taxon>Albugo</taxon>
    </lineage>
</organism>
<reference evidence="3" key="2">
    <citation type="submission" date="2011-02" db="EMBL/GenBank/DDBJ databases">
        <authorList>
            <person name="MacLean D."/>
        </authorList>
    </citation>
    <scope>NUCLEOTIDE SEQUENCE</scope>
</reference>
<feature type="region of interest" description="Disordered" evidence="2">
    <location>
        <begin position="58"/>
        <end position="83"/>
    </location>
</feature>
<sequence length="453" mass="52769">MELLLSSCDVKVAESSEKHESCNIAALTHCTDENMMPAASVCSIYTLENLFLRPYEDEDGDANVSNQGTNEKHEHDETKTRSPTDVNYQHRLMGLQAQYKTAQKEAKRTIASLQSQVSSKVFLMSSLKERNTRIRKQSARNMNELKQATTQLAKARAEMEIMTSRLTQVEHQLTLESRQKDQAQAELQQMQLELLQYKAKNQVLRSHEDDISTKLKVTQKELAESRIHVNRINGRFNLGEVKLCQVNQELQQCRALQCATTDEWKKRLQEALQAATRTAKKALNERRQKALFAKRRHKEEYARVCTRVSKMESTIERKDEVIQMLECRSESDKEERLQLLESVERLENAEKSWIRQIEMIELELWREKKASFDEKARDHHSTQTDMDIFSGSVRLGKPERGSQSDSFHVRHFAIQMKELEQSVVRLRALHAVEMQAQKKAYDELIEAYKKRWK</sequence>
<protein>
    <submittedName>
        <fullName evidence="3">AlNc14C106G6239 protein</fullName>
    </submittedName>
</protein>
<name>F0WI32_9STRA</name>
<dbReference type="AlphaFoldDB" id="F0WI32"/>
<keyword evidence="1" id="KW-0175">Coiled coil</keyword>
<reference evidence="3" key="1">
    <citation type="journal article" date="2011" name="PLoS Biol.">
        <title>Gene gain and loss during evolution of obligate parasitism in the white rust pathogen of Arabidopsis thaliana.</title>
        <authorList>
            <person name="Kemen E."/>
            <person name="Gardiner A."/>
            <person name="Schultz-Larsen T."/>
            <person name="Kemen A.C."/>
            <person name="Balmuth A.L."/>
            <person name="Robert-Seilaniantz A."/>
            <person name="Bailey K."/>
            <person name="Holub E."/>
            <person name="Studholme D.J."/>
            <person name="Maclean D."/>
            <person name="Jones J.D."/>
        </authorList>
    </citation>
    <scope>NUCLEOTIDE SEQUENCE</scope>
</reference>
<gene>
    <name evidence="3" type="primary">AlNc14C106G6239</name>
    <name evidence="3" type="ORF">ALNC14_070530</name>
</gene>
<dbReference type="EMBL" id="FR824151">
    <property type="protein sequence ID" value="CCA20910.1"/>
    <property type="molecule type" value="Genomic_DNA"/>
</dbReference>
<dbReference type="HOGENOM" id="CLU_604708_0_0_1"/>
<accession>F0WI32</accession>